<organism evidence="16 17">
    <name type="scientific">Haemaphysalis longicornis</name>
    <name type="common">Bush tick</name>
    <dbReference type="NCBI Taxonomy" id="44386"/>
    <lineage>
        <taxon>Eukaryota</taxon>
        <taxon>Metazoa</taxon>
        <taxon>Ecdysozoa</taxon>
        <taxon>Arthropoda</taxon>
        <taxon>Chelicerata</taxon>
        <taxon>Arachnida</taxon>
        <taxon>Acari</taxon>
        <taxon>Parasitiformes</taxon>
        <taxon>Ixodida</taxon>
        <taxon>Ixodoidea</taxon>
        <taxon>Ixodidae</taxon>
        <taxon>Haemaphysalinae</taxon>
        <taxon>Haemaphysalis</taxon>
    </lineage>
</organism>
<evidence type="ECO:0008006" key="18">
    <source>
        <dbReference type="Google" id="ProtNLM"/>
    </source>
</evidence>
<dbReference type="GO" id="GO:0005765">
    <property type="term" value="C:lysosomal membrane"/>
    <property type="evidence" value="ECO:0007669"/>
    <property type="project" value="TreeGrafter"/>
</dbReference>
<dbReference type="AlphaFoldDB" id="A0A9J6H057"/>
<feature type="domain" description="Polycystin cation channel PKD1/PKD2" evidence="14">
    <location>
        <begin position="480"/>
        <end position="623"/>
    </location>
</feature>
<evidence type="ECO:0000256" key="4">
    <source>
        <dbReference type="ARBA" id="ARBA00022475"/>
    </source>
</evidence>
<dbReference type="GO" id="GO:0005886">
    <property type="term" value="C:plasma membrane"/>
    <property type="evidence" value="ECO:0007669"/>
    <property type="project" value="UniProtKB-SubCell"/>
</dbReference>
<dbReference type="PANTHER" id="PTHR12127:SF7">
    <property type="entry name" value="SD02261P"/>
    <property type="match status" value="1"/>
</dbReference>
<accession>A0A9J6H057</accession>
<dbReference type="InterPro" id="IPR039031">
    <property type="entry name" value="Mucolipin"/>
</dbReference>
<evidence type="ECO:0000256" key="2">
    <source>
        <dbReference type="ARBA" id="ARBA00004651"/>
    </source>
</evidence>
<evidence type="ECO:0000256" key="13">
    <source>
        <dbReference type="SAM" id="Phobius"/>
    </source>
</evidence>
<evidence type="ECO:0000259" key="15">
    <source>
        <dbReference type="Pfam" id="PF21381"/>
    </source>
</evidence>
<keyword evidence="9 13" id="KW-0472">Membrane</keyword>
<keyword evidence="5 13" id="KW-0812">Transmembrane</keyword>
<evidence type="ECO:0000256" key="1">
    <source>
        <dbReference type="ARBA" id="ARBA00004337"/>
    </source>
</evidence>
<dbReference type="InterPro" id="IPR049134">
    <property type="entry name" value="MCLN_ECD"/>
</dbReference>
<evidence type="ECO:0000256" key="8">
    <source>
        <dbReference type="ARBA" id="ARBA00023065"/>
    </source>
</evidence>
<dbReference type="GO" id="GO:0010008">
    <property type="term" value="C:endosome membrane"/>
    <property type="evidence" value="ECO:0007669"/>
    <property type="project" value="UniProtKB-SubCell"/>
</dbReference>
<dbReference type="CDD" id="cd21050">
    <property type="entry name" value="ELD_TRPML"/>
    <property type="match status" value="1"/>
</dbReference>
<comment type="subcellular location">
    <subcellularLocation>
        <location evidence="2">Cell membrane</location>
        <topology evidence="2">Multi-pass membrane protein</topology>
    </subcellularLocation>
    <subcellularLocation>
        <location evidence="1">Endosome membrane</location>
        <topology evidence="1">Multi-pass membrane protein</topology>
    </subcellularLocation>
</comment>
<name>A0A9J6H057_HAELO</name>
<dbReference type="InterPro" id="IPR013122">
    <property type="entry name" value="PKD1_2_channel"/>
</dbReference>
<reference evidence="16 17" key="1">
    <citation type="journal article" date="2020" name="Cell">
        <title>Large-Scale Comparative Analyses of Tick Genomes Elucidate Their Genetic Diversity and Vector Capacities.</title>
        <authorList>
            <consortium name="Tick Genome and Microbiome Consortium (TIGMIC)"/>
            <person name="Jia N."/>
            <person name="Wang J."/>
            <person name="Shi W."/>
            <person name="Du L."/>
            <person name="Sun Y."/>
            <person name="Zhan W."/>
            <person name="Jiang J.F."/>
            <person name="Wang Q."/>
            <person name="Zhang B."/>
            <person name="Ji P."/>
            <person name="Bell-Sakyi L."/>
            <person name="Cui X.M."/>
            <person name="Yuan T.T."/>
            <person name="Jiang B.G."/>
            <person name="Yang W.F."/>
            <person name="Lam T.T."/>
            <person name="Chang Q.C."/>
            <person name="Ding S.J."/>
            <person name="Wang X.J."/>
            <person name="Zhu J.G."/>
            <person name="Ruan X.D."/>
            <person name="Zhao L."/>
            <person name="Wei J.T."/>
            <person name="Ye R.Z."/>
            <person name="Que T.C."/>
            <person name="Du C.H."/>
            <person name="Zhou Y.H."/>
            <person name="Cheng J.X."/>
            <person name="Dai P.F."/>
            <person name="Guo W.B."/>
            <person name="Han X.H."/>
            <person name="Huang E.J."/>
            <person name="Li L.F."/>
            <person name="Wei W."/>
            <person name="Gao Y.C."/>
            <person name="Liu J.Z."/>
            <person name="Shao H.Z."/>
            <person name="Wang X."/>
            <person name="Wang C.C."/>
            <person name="Yang T.C."/>
            <person name="Huo Q.B."/>
            <person name="Li W."/>
            <person name="Chen H.Y."/>
            <person name="Chen S.E."/>
            <person name="Zhou L.G."/>
            <person name="Ni X.B."/>
            <person name="Tian J.H."/>
            <person name="Sheng Y."/>
            <person name="Liu T."/>
            <person name="Pan Y.S."/>
            <person name="Xia L.Y."/>
            <person name="Li J."/>
            <person name="Zhao F."/>
            <person name="Cao W.C."/>
        </authorList>
    </citation>
    <scope>NUCLEOTIDE SEQUENCE [LARGE SCALE GENOMIC DNA]</scope>
    <source>
        <strain evidence="16">HaeL-2018</strain>
    </source>
</reference>
<feature type="domain" description="Mucolipin extracytosolic" evidence="15">
    <location>
        <begin position="196"/>
        <end position="382"/>
    </location>
</feature>
<dbReference type="Proteomes" id="UP000821853">
    <property type="component" value="Chromosome 9"/>
</dbReference>
<dbReference type="PANTHER" id="PTHR12127">
    <property type="entry name" value="MUCOLIPIN"/>
    <property type="match status" value="1"/>
</dbReference>
<evidence type="ECO:0000256" key="10">
    <source>
        <dbReference type="ARBA" id="ARBA00023157"/>
    </source>
</evidence>
<evidence type="ECO:0000313" key="16">
    <source>
        <dbReference type="EMBL" id="KAH9381090.1"/>
    </source>
</evidence>
<evidence type="ECO:0000256" key="6">
    <source>
        <dbReference type="ARBA" id="ARBA00022753"/>
    </source>
</evidence>
<dbReference type="Gene3D" id="1.10.287.70">
    <property type="match status" value="1"/>
</dbReference>
<evidence type="ECO:0000256" key="5">
    <source>
        <dbReference type="ARBA" id="ARBA00022692"/>
    </source>
</evidence>
<evidence type="ECO:0000256" key="11">
    <source>
        <dbReference type="ARBA" id="ARBA00023303"/>
    </source>
</evidence>
<keyword evidence="7 13" id="KW-1133">Transmembrane helix</keyword>
<keyword evidence="11" id="KW-0407">Ion channel</keyword>
<evidence type="ECO:0000313" key="17">
    <source>
        <dbReference type="Proteomes" id="UP000821853"/>
    </source>
</evidence>
<sequence length="733" mass="82586">MQAANKESPMDAKTDAAVTTTRYLPAVIKRPHSRASSQTIAAAGNAIRAGIVSVFPLTMNNGGGVDAAGLNGDVLSSGEQSGSLRFDEKLRRYLRRYSTGSSVNVTVSIPPDSVICSSDAGRDEVRNRLPQEERAMERYMRIKLRRHFMNPLEKWRYRGRYPWKLTLQIFKVIVVTAQVVSFGVESATVQSQHRGTLMALEHIMLRGWDTSRDVLLYPPPAGPYVVETTDKFYQHVNNVVVAYSTITTEPVGSFEYVSPDGSFKPAVFCETDYKEGQVWPFNSTLNFDSQTVTNCTEIDTPWPAQEWQNFSLPLFLGREISFDSLITAEISFSLKVLYMTKANQGTFSECYKYDLSVVYDNSRHDGVVSIRMLLTPSSVECRRSLGDVAASTAYKLHQVLNGLVIATCALSTALCGRSLYRAHKLMRKTSKFFAENLYRPLLWGDKIQFVDFWFIVIIIDDAILAAGSAVKMQIEKQMVPSLMYNACSVLLGCGCLLSWCGLLRYVGYFRVYNILILTLQKSLPNVMRFLLCTLLLFSGYVVCGWVVIGPHHIKFRTLSRSAECLFSIINGDDIFATFAMLFDSKDLIVWYFAQAYMYSFIILFVYVVVSLFVAIFVDAYETIRDAQAGREELSAVRAFRSGVDRRTDQRRVPLRGRARKAPAVVTRAILMHECTLTRQLHVDEAHSAQCAHVRKSWCHLHAQRRFRLTPSRLSATACIRHDAVSDEIEKIGG</sequence>
<keyword evidence="6" id="KW-0967">Endosome</keyword>
<dbReference type="VEuPathDB" id="VectorBase:HLOH_053254"/>
<dbReference type="Pfam" id="PF08016">
    <property type="entry name" value="PKD_channel"/>
    <property type="match status" value="1"/>
</dbReference>
<evidence type="ECO:0000256" key="3">
    <source>
        <dbReference type="ARBA" id="ARBA00022448"/>
    </source>
</evidence>
<comment type="caution">
    <text evidence="16">The sequence shown here is derived from an EMBL/GenBank/DDBJ whole genome shotgun (WGS) entry which is preliminary data.</text>
</comment>
<dbReference type="GO" id="GO:0072345">
    <property type="term" value="F:NAADP-sensitive calcium-release channel activity"/>
    <property type="evidence" value="ECO:0007669"/>
    <property type="project" value="TreeGrafter"/>
</dbReference>
<dbReference type="OrthoDB" id="263481at2759"/>
<protein>
    <recommendedName>
        <fullName evidence="18">Mucolipin-3</fullName>
    </recommendedName>
</protein>
<keyword evidence="17" id="KW-1185">Reference proteome</keyword>
<keyword evidence="4" id="KW-1003">Cell membrane</keyword>
<evidence type="ECO:0000256" key="7">
    <source>
        <dbReference type="ARBA" id="ARBA00022989"/>
    </source>
</evidence>
<dbReference type="EMBL" id="JABSTR010000011">
    <property type="protein sequence ID" value="KAH9381090.1"/>
    <property type="molecule type" value="Genomic_DNA"/>
</dbReference>
<evidence type="ECO:0000256" key="12">
    <source>
        <dbReference type="ARBA" id="ARBA00036634"/>
    </source>
</evidence>
<keyword evidence="10" id="KW-1015">Disulfide bond</keyword>
<evidence type="ECO:0000256" key="9">
    <source>
        <dbReference type="ARBA" id="ARBA00023136"/>
    </source>
</evidence>
<comment type="catalytic activity">
    <reaction evidence="12">
        <text>Ca(2+)(in) = Ca(2+)(out)</text>
        <dbReference type="Rhea" id="RHEA:29671"/>
        <dbReference type="ChEBI" id="CHEBI:29108"/>
    </reaction>
</comment>
<keyword evidence="3" id="KW-0813">Transport</keyword>
<feature type="transmembrane region" description="Helical" evidence="13">
    <location>
        <begin position="482"/>
        <end position="506"/>
    </location>
</feature>
<feature type="transmembrane region" description="Helical" evidence="13">
    <location>
        <begin position="595"/>
        <end position="617"/>
    </location>
</feature>
<gene>
    <name evidence="16" type="ORF">HPB48_010762</name>
</gene>
<evidence type="ECO:0000259" key="14">
    <source>
        <dbReference type="Pfam" id="PF08016"/>
    </source>
</evidence>
<feature type="transmembrane region" description="Helical" evidence="13">
    <location>
        <begin position="526"/>
        <end position="548"/>
    </location>
</feature>
<feature type="transmembrane region" description="Helical" evidence="13">
    <location>
        <begin position="449"/>
        <end position="470"/>
    </location>
</feature>
<dbReference type="Pfam" id="PF21381">
    <property type="entry name" value="MCLN_ECD"/>
    <property type="match status" value="1"/>
</dbReference>
<proteinExistence type="predicted"/>
<keyword evidence="8" id="KW-0406">Ion transport</keyword>
<dbReference type="OMA" id="HHIKFRT"/>